<organism evidence="2 3">
    <name type="scientific">Bombilactobacillus apium</name>
    <dbReference type="NCBI Taxonomy" id="2675299"/>
    <lineage>
        <taxon>Bacteria</taxon>
        <taxon>Bacillati</taxon>
        <taxon>Bacillota</taxon>
        <taxon>Bacilli</taxon>
        <taxon>Lactobacillales</taxon>
        <taxon>Lactobacillaceae</taxon>
        <taxon>Bombilactobacillus</taxon>
    </lineage>
</organism>
<dbReference type="Proteomes" id="UP000563523">
    <property type="component" value="Unassembled WGS sequence"/>
</dbReference>
<evidence type="ECO:0000313" key="2">
    <source>
        <dbReference type="EMBL" id="NVY96775.1"/>
    </source>
</evidence>
<gene>
    <name evidence="2" type="ORF">HU830_06350</name>
</gene>
<dbReference type="GO" id="GO:0004803">
    <property type="term" value="F:transposase activity"/>
    <property type="evidence" value="ECO:0007669"/>
    <property type="project" value="InterPro"/>
</dbReference>
<evidence type="ECO:0000313" key="3">
    <source>
        <dbReference type="Proteomes" id="UP000563523"/>
    </source>
</evidence>
<protein>
    <submittedName>
        <fullName evidence="2">Transposase</fullName>
    </submittedName>
</protein>
<dbReference type="Pfam" id="PF02371">
    <property type="entry name" value="Transposase_20"/>
    <property type="match status" value="1"/>
</dbReference>
<dbReference type="RefSeq" id="WP_176942935.1">
    <property type="nucleotide sequence ID" value="NZ_JABZEC010000005.1"/>
</dbReference>
<dbReference type="PANTHER" id="PTHR33055">
    <property type="entry name" value="TRANSPOSASE FOR INSERTION SEQUENCE ELEMENT IS1111A"/>
    <property type="match status" value="1"/>
</dbReference>
<reference evidence="2 3" key="1">
    <citation type="submission" date="2020-06" db="EMBL/GenBank/DDBJ databases">
        <authorList>
            <person name="Kang J."/>
        </authorList>
    </citation>
    <scope>NUCLEOTIDE SEQUENCE [LARGE SCALE GENOMIC DNA]</scope>
    <source>
        <strain evidence="2 3">DCY120</strain>
    </source>
</reference>
<dbReference type="EMBL" id="JABZEC010000005">
    <property type="protein sequence ID" value="NVY96775.1"/>
    <property type="molecule type" value="Genomic_DNA"/>
</dbReference>
<accession>A0A850R8A7</accession>
<dbReference type="GO" id="GO:0006313">
    <property type="term" value="P:DNA transposition"/>
    <property type="evidence" value="ECO:0007669"/>
    <property type="project" value="InterPro"/>
</dbReference>
<dbReference type="GO" id="GO:0003677">
    <property type="term" value="F:DNA binding"/>
    <property type="evidence" value="ECO:0007669"/>
    <property type="project" value="InterPro"/>
</dbReference>
<dbReference type="InterPro" id="IPR003346">
    <property type="entry name" value="Transposase_20"/>
</dbReference>
<name>A0A850R8A7_9LACO</name>
<dbReference type="AlphaFoldDB" id="A0A850R8A7"/>
<evidence type="ECO:0000259" key="1">
    <source>
        <dbReference type="Pfam" id="PF02371"/>
    </source>
</evidence>
<proteinExistence type="predicted"/>
<comment type="caution">
    <text evidence="2">The sequence shown here is derived from an EMBL/GenBank/DDBJ whole genome shotgun (WGS) entry which is preliminary data.</text>
</comment>
<sequence>MSRFSSANKLYAFIGDLRHYESGKFVVADHISKRGNTFARKLLFRSINNIATAAHYHPNHINDFYQHRKKQSPQSGTKKIAIAAMGRLLRTIYHLVITNQNYIYPTSSVNQSDSV</sequence>
<dbReference type="InterPro" id="IPR047650">
    <property type="entry name" value="Transpos_IS110"/>
</dbReference>
<dbReference type="PANTHER" id="PTHR33055:SF13">
    <property type="entry name" value="TRANSPOSASE"/>
    <property type="match status" value="1"/>
</dbReference>
<keyword evidence="3" id="KW-1185">Reference proteome</keyword>
<feature type="domain" description="Transposase IS116/IS110/IS902 C-terminal" evidence="1">
    <location>
        <begin position="1"/>
        <end position="65"/>
    </location>
</feature>